<dbReference type="InterPro" id="IPR026877">
    <property type="entry name" value="DXPR_C"/>
</dbReference>
<proteinExistence type="predicted"/>
<name>A0A6J7TLW1_9ZZZZ</name>
<dbReference type="GO" id="GO:0030604">
    <property type="term" value="F:1-deoxy-D-xylulose-5-phosphate reductoisomerase activity"/>
    <property type="evidence" value="ECO:0007669"/>
    <property type="project" value="InterPro"/>
</dbReference>
<dbReference type="EMBL" id="CAFBQG010000186">
    <property type="protein sequence ID" value="CAB5054515.1"/>
    <property type="molecule type" value="Genomic_DNA"/>
</dbReference>
<reference evidence="2" key="1">
    <citation type="submission" date="2020-05" db="EMBL/GenBank/DDBJ databases">
        <authorList>
            <person name="Chiriac C."/>
            <person name="Salcher M."/>
            <person name="Ghai R."/>
            <person name="Kavagutti S V."/>
        </authorList>
    </citation>
    <scope>NUCLEOTIDE SEQUENCE</scope>
</reference>
<evidence type="ECO:0000313" key="2">
    <source>
        <dbReference type="EMBL" id="CAB5054515.1"/>
    </source>
</evidence>
<dbReference type="GO" id="GO:0030145">
    <property type="term" value="F:manganese ion binding"/>
    <property type="evidence" value="ECO:0007669"/>
    <property type="project" value="TreeGrafter"/>
</dbReference>
<protein>
    <submittedName>
        <fullName evidence="2">Unannotated protein</fullName>
    </submittedName>
</protein>
<dbReference type="Gene3D" id="1.10.1740.10">
    <property type="match status" value="1"/>
</dbReference>
<dbReference type="AlphaFoldDB" id="A0A6J7TLW1"/>
<sequence length="155" mass="16688">MVVHPQSVVHSMVEFVDGSTIAQASPPDMHLPIALGLTWPDRIPDASTACDWQEATSWTFEPLDQETFPAVALAKRAGKLAGTAPAVLNGANEVAVAAFLAGSLGFTEIVEFVAQVLEVHLETNFVSDQSLTIEEVLQAAEWAQLYGQELLESRN</sequence>
<dbReference type="SUPFAM" id="SSF55347">
    <property type="entry name" value="Glyceraldehyde-3-phosphate dehydrogenase-like, C-terminal domain"/>
    <property type="match status" value="1"/>
</dbReference>
<organism evidence="2">
    <name type="scientific">freshwater metagenome</name>
    <dbReference type="NCBI Taxonomy" id="449393"/>
    <lineage>
        <taxon>unclassified sequences</taxon>
        <taxon>metagenomes</taxon>
        <taxon>ecological metagenomes</taxon>
    </lineage>
</organism>
<dbReference type="PANTHER" id="PTHR30525:SF0">
    <property type="entry name" value="1-DEOXY-D-XYLULOSE 5-PHOSPHATE REDUCTOISOMERASE, CHLOROPLASTIC"/>
    <property type="match status" value="1"/>
</dbReference>
<dbReference type="GO" id="GO:0070402">
    <property type="term" value="F:NADPH binding"/>
    <property type="evidence" value="ECO:0007669"/>
    <property type="project" value="TreeGrafter"/>
</dbReference>
<gene>
    <name evidence="2" type="ORF">UFOPK4301_01226</name>
</gene>
<dbReference type="InterPro" id="IPR036169">
    <property type="entry name" value="DXPR_C_sf"/>
</dbReference>
<dbReference type="PANTHER" id="PTHR30525">
    <property type="entry name" value="1-DEOXY-D-XYLULOSE 5-PHOSPHATE REDUCTOISOMERASE"/>
    <property type="match status" value="1"/>
</dbReference>
<dbReference type="GO" id="GO:0051484">
    <property type="term" value="P:isopentenyl diphosphate biosynthetic process, methylerythritol 4-phosphate pathway involved in terpenoid biosynthetic process"/>
    <property type="evidence" value="ECO:0007669"/>
    <property type="project" value="TreeGrafter"/>
</dbReference>
<accession>A0A6J7TLW1</accession>
<dbReference type="SUPFAM" id="SSF69055">
    <property type="entry name" value="1-deoxy-D-xylulose-5-phosphate reductoisomerase, C-terminal domain"/>
    <property type="match status" value="1"/>
</dbReference>
<evidence type="ECO:0000259" key="1">
    <source>
        <dbReference type="Pfam" id="PF13288"/>
    </source>
</evidence>
<dbReference type="Pfam" id="PF13288">
    <property type="entry name" value="DXPR_C"/>
    <property type="match status" value="1"/>
</dbReference>
<dbReference type="InterPro" id="IPR003821">
    <property type="entry name" value="DXP_reductoisomerase"/>
</dbReference>
<feature type="domain" description="DXP reductoisomerase C-terminal" evidence="1">
    <location>
        <begin position="25"/>
        <end position="144"/>
    </location>
</feature>